<comment type="similarity">
    <text evidence="7 9">Belongs to the Maf family. YceF subfamily.</text>
</comment>
<proteinExistence type="inferred from homology"/>
<dbReference type="Gene3D" id="3.90.950.10">
    <property type="match status" value="1"/>
</dbReference>
<dbReference type="SUPFAM" id="SSF52972">
    <property type="entry name" value="ITPase-like"/>
    <property type="match status" value="1"/>
</dbReference>
<gene>
    <name evidence="10" type="ORF">CHH28_01265</name>
</gene>
<evidence type="ECO:0000256" key="8">
    <source>
        <dbReference type="ARBA" id="ARBA00068163"/>
    </source>
</evidence>
<evidence type="ECO:0000256" key="7">
    <source>
        <dbReference type="ARBA" id="ARBA00060749"/>
    </source>
</evidence>
<comment type="caution">
    <text evidence="9">Lacks conserved residue(s) required for the propagation of feature annotation.</text>
</comment>
<keyword evidence="11" id="KW-1185">Reference proteome</keyword>
<name>A0A222FFI5_9GAMM</name>
<dbReference type="GO" id="GO:0047429">
    <property type="term" value="F:nucleoside triphosphate diphosphatase activity"/>
    <property type="evidence" value="ECO:0007669"/>
    <property type="project" value="InterPro"/>
</dbReference>
<dbReference type="PANTHER" id="PTHR43213:SF10">
    <property type="entry name" value="7-METHYL-GTP PYROPHOSPHATASE"/>
    <property type="match status" value="1"/>
</dbReference>
<dbReference type="EC" id="3.6.1.-" evidence="9"/>
<evidence type="ECO:0000256" key="4">
    <source>
        <dbReference type="ARBA" id="ARBA00023080"/>
    </source>
</evidence>
<dbReference type="Pfam" id="PF02545">
    <property type="entry name" value="Maf"/>
    <property type="match status" value="1"/>
</dbReference>
<dbReference type="InterPro" id="IPR029001">
    <property type="entry name" value="ITPase-like_fam"/>
</dbReference>
<protein>
    <recommendedName>
        <fullName evidence="8 9">7-methyl-GTP pyrophosphatase</fullName>
        <shortName evidence="9">m(7)GTP pyrophosphatase</shortName>
        <ecNumber evidence="9">3.6.1.-</ecNumber>
    </recommendedName>
</protein>
<dbReference type="KEGG" id="bsan:CHH28_01265"/>
<dbReference type="RefSeq" id="WP_094058610.1">
    <property type="nucleotide sequence ID" value="NZ_CP022530.1"/>
</dbReference>
<dbReference type="HAMAP" id="MF_00528">
    <property type="entry name" value="Maf"/>
    <property type="match status" value="1"/>
</dbReference>
<comment type="cofactor">
    <cofactor evidence="9">
        <name>a divalent metal cation</name>
        <dbReference type="ChEBI" id="CHEBI:60240"/>
    </cofactor>
</comment>
<evidence type="ECO:0000256" key="3">
    <source>
        <dbReference type="ARBA" id="ARBA00022801"/>
    </source>
</evidence>
<dbReference type="Proteomes" id="UP000202440">
    <property type="component" value="Chromosome"/>
</dbReference>
<feature type="site" description="Important for substrate specificity" evidence="9">
    <location>
        <position position="152"/>
    </location>
</feature>
<evidence type="ECO:0000313" key="11">
    <source>
        <dbReference type="Proteomes" id="UP000202440"/>
    </source>
</evidence>
<keyword evidence="2 9" id="KW-0963">Cytoplasm</keyword>
<feature type="site" description="Important for substrate specificity" evidence="9">
    <location>
        <position position="11"/>
    </location>
</feature>
<dbReference type="FunFam" id="3.90.950.10:FF:000005">
    <property type="entry name" value="7-methyl-GTP pyrophosphatase"/>
    <property type="match status" value="1"/>
</dbReference>
<dbReference type="InterPro" id="IPR003697">
    <property type="entry name" value="Maf-like"/>
</dbReference>
<keyword evidence="4 9" id="KW-0546">Nucleotide metabolism</keyword>
<dbReference type="EMBL" id="CP022530">
    <property type="protein sequence ID" value="ASP37392.1"/>
    <property type="molecule type" value="Genomic_DNA"/>
</dbReference>
<sequence>MKLLLASSSPYRQQLLNQLRIEFDCASPDIDETPLAGETPHDYVKRLAENKAAALATDYPHHWIIGSDQTCVLNGTICGKPGSADKAEAQLMAASGQRVEFLTGLCLRAPDGQHWSLVEPFAVQFRPLTQALVKRYVELEQPLNCAGSFKVEGLGISLFEALDGRDFNSLIGLPLIGLRELLAQAGVEMLQLAH</sequence>
<evidence type="ECO:0000256" key="6">
    <source>
        <dbReference type="ARBA" id="ARBA00053369"/>
    </source>
</evidence>
<dbReference type="CDD" id="cd00555">
    <property type="entry name" value="Maf"/>
    <property type="match status" value="1"/>
</dbReference>
<evidence type="ECO:0000256" key="9">
    <source>
        <dbReference type="HAMAP-Rule" id="MF_00528"/>
    </source>
</evidence>
<feature type="active site" description="Proton acceptor" evidence="9">
    <location>
        <position position="68"/>
    </location>
</feature>
<dbReference type="NCBIfam" id="TIGR00172">
    <property type="entry name" value="maf"/>
    <property type="match status" value="1"/>
</dbReference>
<organism evidence="10 11">
    <name type="scientific">Bacterioplanes sanyensis</name>
    <dbReference type="NCBI Taxonomy" id="1249553"/>
    <lineage>
        <taxon>Bacteria</taxon>
        <taxon>Pseudomonadati</taxon>
        <taxon>Pseudomonadota</taxon>
        <taxon>Gammaproteobacteria</taxon>
        <taxon>Oceanospirillales</taxon>
        <taxon>Oceanospirillaceae</taxon>
        <taxon>Bacterioplanes</taxon>
    </lineage>
</organism>
<dbReference type="AlphaFoldDB" id="A0A222FFI5"/>
<dbReference type="GO" id="GO:0005737">
    <property type="term" value="C:cytoplasm"/>
    <property type="evidence" value="ECO:0007669"/>
    <property type="project" value="UniProtKB-SubCell"/>
</dbReference>
<dbReference type="PANTHER" id="PTHR43213">
    <property type="entry name" value="BIFUNCTIONAL DTTP/UTP PYROPHOSPHATASE/METHYLTRANSFERASE PROTEIN-RELATED"/>
    <property type="match status" value="1"/>
</dbReference>
<keyword evidence="3 9" id="KW-0378">Hydrolase</keyword>
<evidence type="ECO:0000256" key="2">
    <source>
        <dbReference type="ARBA" id="ARBA00022490"/>
    </source>
</evidence>
<comment type="catalytic activity">
    <reaction evidence="5 9">
        <text>N(7)-methyl-GTP + H2O = N(7)-methyl-GMP + diphosphate + H(+)</text>
        <dbReference type="Rhea" id="RHEA:58744"/>
        <dbReference type="ChEBI" id="CHEBI:15377"/>
        <dbReference type="ChEBI" id="CHEBI:15378"/>
        <dbReference type="ChEBI" id="CHEBI:33019"/>
        <dbReference type="ChEBI" id="CHEBI:58285"/>
        <dbReference type="ChEBI" id="CHEBI:87133"/>
    </reaction>
</comment>
<comment type="function">
    <text evidence="6 9">Nucleoside triphosphate pyrophosphatase that hydrolyzes 7-methyl-GTP (m(7)GTP). May have a dual role in cell division arrest and in preventing the incorporation of modified nucleotides into cellular nucleic acids.</text>
</comment>
<comment type="subcellular location">
    <subcellularLocation>
        <location evidence="1 9">Cytoplasm</location>
    </subcellularLocation>
</comment>
<evidence type="ECO:0000256" key="5">
    <source>
        <dbReference type="ARBA" id="ARBA00050213"/>
    </source>
</evidence>
<accession>A0A222FFI5</accession>
<evidence type="ECO:0000313" key="10">
    <source>
        <dbReference type="EMBL" id="ASP37392.1"/>
    </source>
</evidence>
<dbReference type="PIRSF" id="PIRSF006305">
    <property type="entry name" value="Maf"/>
    <property type="match status" value="1"/>
</dbReference>
<evidence type="ECO:0000256" key="1">
    <source>
        <dbReference type="ARBA" id="ARBA00004496"/>
    </source>
</evidence>
<dbReference type="GO" id="GO:0009117">
    <property type="term" value="P:nucleotide metabolic process"/>
    <property type="evidence" value="ECO:0007669"/>
    <property type="project" value="UniProtKB-KW"/>
</dbReference>
<dbReference type="OrthoDB" id="9813694at2"/>
<feature type="site" description="Important for substrate specificity" evidence="9">
    <location>
        <position position="69"/>
    </location>
</feature>
<reference evidence="10 11" key="1">
    <citation type="submission" date="2017-07" db="EMBL/GenBank/DDBJ databases">
        <title>Annotated genome sequence of Bacterioplanes sanyensis isolated from Red Sea.</title>
        <authorList>
            <person name="Rehman Z.U."/>
        </authorList>
    </citation>
    <scope>NUCLEOTIDE SEQUENCE [LARGE SCALE GENOMIC DNA]</scope>
    <source>
        <strain evidence="10 11">NV9</strain>
    </source>
</reference>